<dbReference type="OrthoDB" id="5950040at2759"/>
<keyword evidence="7" id="KW-0675">Receptor</keyword>
<evidence type="ECO:0000259" key="10">
    <source>
        <dbReference type="PROSITE" id="PS50262"/>
    </source>
</evidence>
<evidence type="ECO:0000256" key="8">
    <source>
        <dbReference type="ARBA" id="ARBA00023224"/>
    </source>
</evidence>
<evidence type="ECO:0000256" key="2">
    <source>
        <dbReference type="ARBA" id="ARBA00010663"/>
    </source>
</evidence>
<evidence type="ECO:0000313" key="11">
    <source>
        <dbReference type="EMBL" id="CAG7727217.1"/>
    </source>
</evidence>
<evidence type="ECO:0000313" key="12">
    <source>
        <dbReference type="Proteomes" id="UP000708208"/>
    </source>
</evidence>
<evidence type="ECO:0000256" key="4">
    <source>
        <dbReference type="ARBA" id="ARBA00022989"/>
    </source>
</evidence>
<dbReference type="GO" id="GO:0005886">
    <property type="term" value="C:plasma membrane"/>
    <property type="evidence" value="ECO:0007669"/>
    <property type="project" value="TreeGrafter"/>
</dbReference>
<evidence type="ECO:0000256" key="6">
    <source>
        <dbReference type="ARBA" id="ARBA00023136"/>
    </source>
</evidence>
<name>A0A8J2P649_9HEXA</name>
<dbReference type="PANTHER" id="PTHR24243:SF208">
    <property type="entry name" value="PYROKININ-1 RECEPTOR"/>
    <property type="match status" value="1"/>
</dbReference>
<feature type="transmembrane region" description="Helical" evidence="9">
    <location>
        <begin position="254"/>
        <end position="275"/>
    </location>
</feature>
<evidence type="ECO:0000256" key="3">
    <source>
        <dbReference type="ARBA" id="ARBA00022692"/>
    </source>
</evidence>
<comment type="caution">
    <text evidence="11">The sequence shown here is derived from an EMBL/GenBank/DDBJ whole genome shotgun (WGS) entry which is preliminary data.</text>
</comment>
<dbReference type="EMBL" id="CAJVCH010145331">
    <property type="protein sequence ID" value="CAG7727217.1"/>
    <property type="molecule type" value="Genomic_DNA"/>
</dbReference>
<proteinExistence type="inferred from homology"/>
<keyword evidence="5" id="KW-0297">G-protein coupled receptor</keyword>
<keyword evidence="12" id="KW-1185">Reference proteome</keyword>
<protein>
    <recommendedName>
        <fullName evidence="10">G-protein coupled receptors family 1 profile domain-containing protein</fullName>
    </recommendedName>
</protein>
<dbReference type="PROSITE" id="PS50262">
    <property type="entry name" value="G_PROTEIN_RECEP_F1_2"/>
    <property type="match status" value="1"/>
</dbReference>
<gene>
    <name evidence="11" type="ORF">AFUS01_LOCUS16070</name>
</gene>
<keyword evidence="8" id="KW-0807">Transducer</keyword>
<dbReference type="Pfam" id="PF00001">
    <property type="entry name" value="7tm_1"/>
    <property type="match status" value="1"/>
</dbReference>
<reference evidence="11" key="1">
    <citation type="submission" date="2021-06" db="EMBL/GenBank/DDBJ databases">
        <authorList>
            <person name="Hodson N. C."/>
            <person name="Mongue J. A."/>
            <person name="Jaron S. K."/>
        </authorList>
    </citation>
    <scope>NUCLEOTIDE SEQUENCE</scope>
</reference>
<dbReference type="InterPro" id="IPR017452">
    <property type="entry name" value="GPCR_Rhodpsn_7TM"/>
</dbReference>
<dbReference type="SUPFAM" id="SSF81321">
    <property type="entry name" value="Family A G protein-coupled receptor-like"/>
    <property type="match status" value="1"/>
</dbReference>
<keyword evidence="4 9" id="KW-1133">Transmembrane helix</keyword>
<comment type="similarity">
    <text evidence="2">Belongs to the G-protein coupled receptor 1 family.</text>
</comment>
<comment type="subcellular location">
    <subcellularLocation>
        <location evidence="1">Membrane</location>
        <topology evidence="1">Multi-pass membrane protein</topology>
    </subcellularLocation>
</comment>
<evidence type="ECO:0000256" key="5">
    <source>
        <dbReference type="ARBA" id="ARBA00023040"/>
    </source>
</evidence>
<evidence type="ECO:0000256" key="9">
    <source>
        <dbReference type="SAM" id="Phobius"/>
    </source>
</evidence>
<dbReference type="InterPro" id="IPR000276">
    <property type="entry name" value="GPCR_Rhodpsn"/>
</dbReference>
<organism evidence="11 12">
    <name type="scientific">Allacma fusca</name>
    <dbReference type="NCBI Taxonomy" id="39272"/>
    <lineage>
        <taxon>Eukaryota</taxon>
        <taxon>Metazoa</taxon>
        <taxon>Ecdysozoa</taxon>
        <taxon>Arthropoda</taxon>
        <taxon>Hexapoda</taxon>
        <taxon>Collembola</taxon>
        <taxon>Symphypleona</taxon>
        <taxon>Sminthuridae</taxon>
        <taxon>Allacma</taxon>
    </lineage>
</organism>
<keyword evidence="3 9" id="KW-0812">Transmembrane</keyword>
<evidence type="ECO:0000256" key="1">
    <source>
        <dbReference type="ARBA" id="ARBA00004141"/>
    </source>
</evidence>
<sequence length="331" mass="37267">MVGYVPNMLSKYYKVTICTNHVYALTIKTTHLVEPNNLKIAKVPKSSTYIPSYPQVYMYVPEMEHTEIPYFGNLPGESDSAELEAGPSGSVFDHSQGMDARSFNHSDGLSINPAHAYNIITPDFYPDFTQIPVVRGIFIFLFMLEFVVSVTGNLLVCLTVYRTKAMHSPVNYYIVNLGICDFLVGIFVLPTKLFELTAEEDMSMLNNVVCTVLNFLETIVIFTSVFTLVAICIERYYAVVYPVHSRIYLTHSRIGRVLLVVWIIPIIVASPSLIFPATAEAHHLYSDYGSFSRTTCMDGWILKLCQKVGVVTLSLNYSQVTLSALSYNYFE</sequence>
<feature type="transmembrane region" description="Helical" evidence="9">
    <location>
        <begin position="211"/>
        <end position="233"/>
    </location>
</feature>
<dbReference type="PANTHER" id="PTHR24243">
    <property type="entry name" value="G-PROTEIN COUPLED RECEPTOR"/>
    <property type="match status" value="1"/>
</dbReference>
<dbReference type="PROSITE" id="PS00237">
    <property type="entry name" value="G_PROTEIN_RECEP_F1_1"/>
    <property type="match status" value="1"/>
</dbReference>
<accession>A0A8J2P649</accession>
<dbReference type="GO" id="GO:0004930">
    <property type="term" value="F:G protein-coupled receptor activity"/>
    <property type="evidence" value="ECO:0007669"/>
    <property type="project" value="UniProtKB-KW"/>
</dbReference>
<feature type="transmembrane region" description="Helical" evidence="9">
    <location>
        <begin position="137"/>
        <end position="161"/>
    </location>
</feature>
<evidence type="ECO:0000256" key="7">
    <source>
        <dbReference type="ARBA" id="ARBA00023170"/>
    </source>
</evidence>
<keyword evidence="6 9" id="KW-0472">Membrane</keyword>
<feature type="domain" description="G-protein coupled receptors family 1 profile" evidence="10">
    <location>
        <begin position="152"/>
        <end position="331"/>
    </location>
</feature>
<dbReference type="Proteomes" id="UP000708208">
    <property type="component" value="Unassembled WGS sequence"/>
</dbReference>
<dbReference type="AlphaFoldDB" id="A0A8J2P649"/>
<feature type="transmembrane region" description="Helical" evidence="9">
    <location>
        <begin position="173"/>
        <end position="191"/>
    </location>
</feature>